<name>A0A182EZ87_ONCOC</name>
<dbReference type="STRING" id="42157.A0A182EZ87"/>
<dbReference type="WBParaSite" id="nOo.2.0.1.t13496-RA">
    <property type="protein sequence ID" value="nOo.2.0.1.t13496-RA"/>
    <property type="gene ID" value="nOo.2.0.1.g13496"/>
</dbReference>
<keyword evidence="3" id="KW-1185">Reference proteome</keyword>
<dbReference type="Proteomes" id="UP000271087">
    <property type="component" value="Unassembled WGS sequence"/>
</dbReference>
<reference evidence="2 3" key="2">
    <citation type="submission" date="2018-08" db="EMBL/GenBank/DDBJ databases">
        <authorList>
            <person name="Laetsch R D."/>
            <person name="Stevens L."/>
            <person name="Kumar S."/>
            <person name="Blaxter L. M."/>
        </authorList>
    </citation>
    <scope>NUCLEOTIDE SEQUENCE [LARGE SCALE GENOMIC DNA]</scope>
</reference>
<accession>A0A182EZ87</accession>
<evidence type="ECO:0000313" key="2">
    <source>
        <dbReference type="EMBL" id="VDN02503.1"/>
    </source>
</evidence>
<keyword evidence="1" id="KW-0175">Coiled coil</keyword>
<protein>
    <submittedName>
        <fullName evidence="4">Val_tRNA-synt_C domain-containing protein</fullName>
    </submittedName>
</protein>
<gene>
    <name evidence="2" type="ORF">NOO_LOCUS13496</name>
</gene>
<evidence type="ECO:0000313" key="4">
    <source>
        <dbReference type="WBParaSite" id="nOo.2.0.1.t13496-RA"/>
    </source>
</evidence>
<dbReference type="AlphaFoldDB" id="A0A182EZ87"/>
<proteinExistence type="predicted"/>
<dbReference type="EMBL" id="UYRW01015838">
    <property type="protein sequence ID" value="VDN02503.1"/>
    <property type="molecule type" value="Genomic_DNA"/>
</dbReference>
<organism evidence="4">
    <name type="scientific">Onchocerca ochengi</name>
    <name type="common">Filarial nematode worm</name>
    <dbReference type="NCBI Taxonomy" id="42157"/>
    <lineage>
        <taxon>Eukaryota</taxon>
        <taxon>Metazoa</taxon>
        <taxon>Ecdysozoa</taxon>
        <taxon>Nematoda</taxon>
        <taxon>Chromadorea</taxon>
        <taxon>Rhabditida</taxon>
        <taxon>Spirurina</taxon>
        <taxon>Spiruromorpha</taxon>
        <taxon>Filarioidea</taxon>
        <taxon>Onchocercidae</taxon>
        <taxon>Onchocerca</taxon>
    </lineage>
</organism>
<sequence>MIGNLLDIENAKRVNTEQKLAESEMTRKELVEKVAQFENSARKALSFA</sequence>
<feature type="coiled-coil region" evidence="1">
    <location>
        <begin position="13"/>
        <end position="40"/>
    </location>
</feature>
<evidence type="ECO:0000256" key="1">
    <source>
        <dbReference type="SAM" id="Coils"/>
    </source>
</evidence>
<reference evidence="4" key="1">
    <citation type="submission" date="2016-06" db="UniProtKB">
        <authorList>
            <consortium name="WormBaseParasite"/>
        </authorList>
    </citation>
    <scope>IDENTIFICATION</scope>
</reference>
<evidence type="ECO:0000313" key="3">
    <source>
        <dbReference type="Proteomes" id="UP000271087"/>
    </source>
</evidence>